<dbReference type="InterPro" id="IPR020846">
    <property type="entry name" value="MFS_dom"/>
</dbReference>
<protein>
    <submittedName>
        <fullName evidence="7">MFS transporter</fullName>
    </submittedName>
</protein>
<organism evidence="7 8">
    <name type="scientific">Myriangium duriaei CBS 260.36</name>
    <dbReference type="NCBI Taxonomy" id="1168546"/>
    <lineage>
        <taxon>Eukaryota</taxon>
        <taxon>Fungi</taxon>
        <taxon>Dikarya</taxon>
        <taxon>Ascomycota</taxon>
        <taxon>Pezizomycotina</taxon>
        <taxon>Dothideomycetes</taxon>
        <taxon>Dothideomycetidae</taxon>
        <taxon>Myriangiales</taxon>
        <taxon>Myriangiaceae</taxon>
        <taxon>Myriangium</taxon>
    </lineage>
</organism>
<dbReference type="PROSITE" id="PS50850">
    <property type="entry name" value="MFS"/>
    <property type="match status" value="1"/>
</dbReference>
<comment type="caution">
    <text evidence="7">The sequence shown here is derived from an EMBL/GenBank/DDBJ whole genome shotgun (WGS) entry which is preliminary data.</text>
</comment>
<dbReference type="PANTHER" id="PTHR23502:SF34">
    <property type="entry name" value="PROTEIN HOL1"/>
    <property type="match status" value="1"/>
</dbReference>
<feature type="transmembrane region" description="Helical" evidence="5">
    <location>
        <begin position="480"/>
        <end position="498"/>
    </location>
</feature>
<feature type="transmembrane region" description="Helical" evidence="5">
    <location>
        <begin position="504"/>
        <end position="527"/>
    </location>
</feature>
<accession>A0A9P4MQF7</accession>
<evidence type="ECO:0000256" key="2">
    <source>
        <dbReference type="ARBA" id="ARBA00022692"/>
    </source>
</evidence>
<evidence type="ECO:0000256" key="5">
    <source>
        <dbReference type="SAM" id="Phobius"/>
    </source>
</evidence>
<evidence type="ECO:0000313" key="7">
    <source>
        <dbReference type="EMBL" id="KAF2158264.1"/>
    </source>
</evidence>
<keyword evidence="8" id="KW-1185">Reference proteome</keyword>
<dbReference type="SUPFAM" id="SSF103473">
    <property type="entry name" value="MFS general substrate transporter"/>
    <property type="match status" value="1"/>
</dbReference>
<name>A0A9P4MQF7_9PEZI</name>
<evidence type="ECO:0000256" key="3">
    <source>
        <dbReference type="ARBA" id="ARBA00022989"/>
    </source>
</evidence>
<gene>
    <name evidence="7" type="ORF">K461DRAFT_290507</name>
</gene>
<dbReference type="Gene3D" id="1.20.1250.20">
    <property type="entry name" value="MFS general substrate transporter like domains"/>
    <property type="match status" value="1"/>
</dbReference>
<feature type="transmembrane region" description="Helical" evidence="5">
    <location>
        <begin position="197"/>
        <end position="220"/>
    </location>
</feature>
<dbReference type="GO" id="GO:0022857">
    <property type="term" value="F:transmembrane transporter activity"/>
    <property type="evidence" value="ECO:0007669"/>
    <property type="project" value="InterPro"/>
</dbReference>
<dbReference type="AlphaFoldDB" id="A0A9P4MQF7"/>
<dbReference type="OrthoDB" id="268400at2759"/>
<keyword evidence="2 5" id="KW-0812">Transmembrane</keyword>
<evidence type="ECO:0000256" key="4">
    <source>
        <dbReference type="ARBA" id="ARBA00023136"/>
    </source>
</evidence>
<sequence>MTADVPLSSVHRGDDGVGLDDRAALGRLRLRHQETNEIILIPAPSQDPNDPLNWSKARRIYSACLVCAAVCFCNFLAAGPTVAIVEIVIDFSGYTPKDPQFPAAISKIAYFFTTTALLQGMGNLFWMPLIIKYGRRPVYITAFTCYLVTAIWAGVSKSYASELASRILMGFFSGAGECIGPLSISDLFFLHERGLYMAAYTAFLSAGVSFGIIVDGLITINLSWRYIYYVAVALIGALTLLVVFTLPETAYNRTEMDSGRFDHAPPETVESGSTSDVVIEKGNVHHRGNVATGRVPAKKSFIRGLSFFNGSYTEEPLLRMAIRPVILLALPPILWATLVMSVTIGFLVAISSNFASAFSSTYNFTSWQSGLCFISGMIGTLLGIFGGGWFSDWVADYFTKRAGGIREPEMRLPAMTVSMITSPLALVLYGCGIQYHWHWIAPTLGLGLLSFSIAQGTNVSLVYIIDAYRPIAGETVVTQLAFKSAFGFLLSFYTNPWIAKSGYAASFGTMAAISFAVIALWVPMYIWGRTIRHTTLSWGFISRYIKWDVDREVGE</sequence>
<feature type="transmembrane region" description="Helical" evidence="5">
    <location>
        <begin position="226"/>
        <end position="246"/>
    </location>
</feature>
<keyword evidence="3 5" id="KW-1133">Transmembrane helix</keyword>
<evidence type="ECO:0000313" key="8">
    <source>
        <dbReference type="Proteomes" id="UP000799439"/>
    </source>
</evidence>
<feature type="transmembrane region" description="Helical" evidence="5">
    <location>
        <begin position="443"/>
        <end position="468"/>
    </location>
</feature>
<dbReference type="InterPro" id="IPR036259">
    <property type="entry name" value="MFS_trans_sf"/>
</dbReference>
<feature type="transmembrane region" description="Helical" evidence="5">
    <location>
        <begin position="412"/>
        <end position="437"/>
    </location>
</feature>
<feature type="domain" description="Major facilitator superfamily (MFS) profile" evidence="6">
    <location>
        <begin position="60"/>
        <end position="531"/>
    </location>
</feature>
<keyword evidence="4 5" id="KW-0472">Membrane</keyword>
<feature type="transmembrane region" description="Helical" evidence="5">
    <location>
        <begin position="370"/>
        <end position="391"/>
    </location>
</feature>
<feature type="transmembrane region" description="Helical" evidence="5">
    <location>
        <begin position="138"/>
        <end position="155"/>
    </location>
</feature>
<dbReference type="PANTHER" id="PTHR23502">
    <property type="entry name" value="MAJOR FACILITATOR SUPERFAMILY"/>
    <property type="match status" value="1"/>
</dbReference>
<evidence type="ECO:0000256" key="1">
    <source>
        <dbReference type="ARBA" id="ARBA00004141"/>
    </source>
</evidence>
<dbReference type="InterPro" id="IPR011701">
    <property type="entry name" value="MFS"/>
</dbReference>
<feature type="transmembrane region" description="Helical" evidence="5">
    <location>
        <begin position="167"/>
        <end position="190"/>
    </location>
</feature>
<feature type="transmembrane region" description="Helical" evidence="5">
    <location>
        <begin position="108"/>
        <end position="126"/>
    </location>
</feature>
<dbReference type="Pfam" id="PF07690">
    <property type="entry name" value="MFS_1"/>
    <property type="match status" value="1"/>
</dbReference>
<evidence type="ECO:0000259" key="6">
    <source>
        <dbReference type="PROSITE" id="PS50850"/>
    </source>
</evidence>
<dbReference type="EMBL" id="ML996081">
    <property type="protein sequence ID" value="KAF2158264.1"/>
    <property type="molecule type" value="Genomic_DNA"/>
</dbReference>
<feature type="transmembrane region" description="Helical" evidence="5">
    <location>
        <begin position="60"/>
        <end position="88"/>
    </location>
</feature>
<comment type="subcellular location">
    <subcellularLocation>
        <location evidence="1">Membrane</location>
        <topology evidence="1">Multi-pass membrane protein</topology>
    </subcellularLocation>
</comment>
<dbReference type="GO" id="GO:0005886">
    <property type="term" value="C:plasma membrane"/>
    <property type="evidence" value="ECO:0007669"/>
    <property type="project" value="TreeGrafter"/>
</dbReference>
<feature type="transmembrane region" description="Helical" evidence="5">
    <location>
        <begin position="325"/>
        <end position="350"/>
    </location>
</feature>
<dbReference type="Proteomes" id="UP000799439">
    <property type="component" value="Unassembled WGS sequence"/>
</dbReference>
<reference evidence="7" key="1">
    <citation type="journal article" date="2020" name="Stud. Mycol.">
        <title>101 Dothideomycetes genomes: a test case for predicting lifestyles and emergence of pathogens.</title>
        <authorList>
            <person name="Haridas S."/>
            <person name="Albert R."/>
            <person name="Binder M."/>
            <person name="Bloem J."/>
            <person name="Labutti K."/>
            <person name="Salamov A."/>
            <person name="Andreopoulos B."/>
            <person name="Baker S."/>
            <person name="Barry K."/>
            <person name="Bills G."/>
            <person name="Bluhm B."/>
            <person name="Cannon C."/>
            <person name="Castanera R."/>
            <person name="Culley D."/>
            <person name="Daum C."/>
            <person name="Ezra D."/>
            <person name="Gonzalez J."/>
            <person name="Henrissat B."/>
            <person name="Kuo A."/>
            <person name="Liang C."/>
            <person name="Lipzen A."/>
            <person name="Lutzoni F."/>
            <person name="Magnuson J."/>
            <person name="Mondo S."/>
            <person name="Nolan M."/>
            <person name="Ohm R."/>
            <person name="Pangilinan J."/>
            <person name="Park H.-J."/>
            <person name="Ramirez L."/>
            <person name="Alfaro M."/>
            <person name="Sun H."/>
            <person name="Tritt A."/>
            <person name="Yoshinaga Y."/>
            <person name="Zwiers L.-H."/>
            <person name="Turgeon B."/>
            <person name="Goodwin S."/>
            <person name="Spatafora J."/>
            <person name="Crous P."/>
            <person name="Grigoriev I."/>
        </authorList>
    </citation>
    <scope>NUCLEOTIDE SEQUENCE</scope>
    <source>
        <strain evidence="7">CBS 260.36</strain>
    </source>
</reference>
<proteinExistence type="predicted"/>